<feature type="transmembrane region" description="Helical" evidence="7">
    <location>
        <begin position="108"/>
        <end position="128"/>
    </location>
</feature>
<organism evidence="9 10">
    <name type="scientific">Paenibacillus contaminans</name>
    <dbReference type="NCBI Taxonomy" id="450362"/>
    <lineage>
        <taxon>Bacteria</taxon>
        <taxon>Bacillati</taxon>
        <taxon>Bacillota</taxon>
        <taxon>Bacilli</taxon>
        <taxon>Bacillales</taxon>
        <taxon>Paenibacillaceae</taxon>
        <taxon>Paenibacillus</taxon>
    </lineage>
</organism>
<feature type="transmembrane region" description="Helical" evidence="7">
    <location>
        <begin position="12"/>
        <end position="33"/>
    </location>
</feature>
<comment type="subcellular location">
    <subcellularLocation>
        <location evidence="1 7">Cell membrane</location>
        <topology evidence="1 7">Multi-pass membrane protein</topology>
    </subcellularLocation>
</comment>
<dbReference type="PANTHER" id="PTHR43744">
    <property type="entry name" value="ABC TRANSPORTER PERMEASE PROTEIN MG189-RELATED-RELATED"/>
    <property type="match status" value="1"/>
</dbReference>
<evidence type="ECO:0000256" key="1">
    <source>
        <dbReference type="ARBA" id="ARBA00004651"/>
    </source>
</evidence>
<protein>
    <submittedName>
        <fullName evidence="9">ABC transporter permease</fullName>
    </submittedName>
</protein>
<dbReference type="RefSeq" id="WP_113034622.1">
    <property type="nucleotide sequence ID" value="NZ_QMFB01000022.1"/>
</dbReference>
<dbReference type="Pfam" id="PF00528">
    <property type="entry name" value="BPD_transp_1"/>
    <property type="match status" value="1"/>
</dbReference>
<feature type="transmembrane region" description="Helical" evidence="7">
    <location>
        <begin position="181"/>
        <end position="203"/>
    </location>
</feature>
<dbReference type="AlphaFoldDB" id="A0A329MAG3"/>
<evidence type="ECO:0000256" key="2">
    <source>
        <dbReference type="ARBA" id="ARBA00022448"/>
    </source>
</evidence>
<feature type="transmembrane region" description="Helical" evidence="7">
    <location>
        <begin position="72"/>
        <end position="96"/>
    </location>
</feature>
<dbReference type="PANTHER" id="PTHR43744:SF9">
    <property type="entry name" value="POLYGALACTURONAN_RHAMNOGALACTURONAN TRANSPORT SYSTEM PERMEASE PROTEIN YTCP"/>
    <property type="match status" value="1"/>
</dbReference>
<keyword evidence="2 7" id="KW-0813">Transport</keyword>
<dbReference type="InterPro" id="IPR035906">
    <property type="entry name" value="MetI-like_sf"/>
</dbReference>
<feature type="transmembrane region" description="Helical" evidence="7">
    <location>
        <begin position="257"/>
        <end position="276"/>
    </location>
</feature>
<dbReference type="GO" id="GO:0005886">
    <property type="term" value="C:plasma membrane"/>
    <property type="evidence" value="ECO:0007669"/>
    <property type="project" value="UniProtKB-SubCell"/>
</dbReference>
<keyword evidence="10" id="KW-1185">Reference proteome</keyword>
<reference evidence="9 10" key="1">
    <citation type="journal article" date="2009" name="Int. J. Syst. Evol. Microbiol.">
        <title>Paenibacillus contaminans sp. nov., isolated from a contaminated laboratory plate.</title>
        <authorList>
            <person name="Chou J.H."/>
            <person name="Lee J.H."/>
            <person name="Lin M.C."/>
            <person name="Chang P.S."/>
            <person name="Arun A.B."/>
            <person name="Young C.C."/>
            <person name="Chen W.M."/>
        </authorList>
    </citation>
    <scope>NUCLEOTIDE SEQUENCE [LARGE SCALE GENOMIC DNA]</scope>
    <source>
        <strain evidence="9 10">CKOBP-6</strain>
    </source>
</reference>
<name>A0A329MAG3_9BACL</name>
<dbReference type="GO" id="GO:0055085">
    <property type="term" value="P:transmembrane transport"/>
    <property type="evidence" value="ECO:0007669"/>
    <property type="project" value="InterPro"/>
</dbReference>
<evidence type="ECO:0000256" key="7">
    <source>
        <dbReference type="RuleBase" id="RU363032"/>
    </source>
</evidence>
<feature type="transmembrane region" description="Helical" evidence="7">
    <location>
        <begin position="140"/>
        <end position="160"/>
    </location>
</feature>
<evidence type="ECO:0000256" key="4">
    <source>
        <dbReference type="ARBA" id="ARBA00022692"/>
    </source>
</evidence>
<sequence length="291" mass="32355">MKPTLGEKVFYGVNALLLGGWALSALFPLLYIISLSFSSNHAILAGDVFLWPVGFSWDSYEALIKGTRVPSAFINSVIITVVGVALNMLFTILAAYPLSKKIFIGRRFMTLLIVFTMLFSGGLIPSYLLVKSLGIIDSYWALWLPALVSAYNMLIMKTFFENIPEELENSARIDGCGEWRLAVQIVLPLSAPVLATLALFYGVSHWNSFMNVLIYINDTSKYNLSVLIQQMVSQSNLMNELQNIQEEDRQMLTPESIRSAGMVVMLIPMIAVYPLLQKHFVKGVLIGAVKG</sequence>
<gene>
    <name evidence="9" type="ORF">DQG23_29455</name>
</gene>
<comment type="caution">
    <text evidence="9">The sequence shown here is derived from an EMBL/GenBank/DDBJ whole genome shotgun (WGS) entry which is preliminary data.</text>
</comment>
<evidence type="ECO:0000313" key="9">
    <source>
        <dbReference type="EMBL" id="RAV16116.1"/>
    </source>
</evidence>
<evidence type="ECO:0000256" key="3">
    <source>
        <dbReference type="ARBA" id="ARBA00022475"/>
    </source>
</evidence>
<evidence type="ECO:0000256" key="6">
    <source>
        <dbReference type="ARBA" id="ARBA00023136"/>
    </source>
</evidence>
<keyword evidence="5 7" id="KW-1133">Transmembrane helix</keyword>
<dbReference type="CDD" id="cd06261">
    <property type="entry name" value="TM_PBP2"/>
    <property type="match status" value="1"/>
</dbReference>
<comment type="similarity">
    <text evidence="7">Belongs to the binding-protein-dependent transport system permease family.</text>
</comment>
<dbReference type="EMBL" id="QMFB01000022">
    <property type="protein sequence ID" value="RAV16116.1"/>
    <property type="molecule type" value="Genomic_DNA"/>
</dbReference>
<dbReference type="OrthoDB" id="2563390at2"/>
<evidence type="ECO:0000256" key="5">
    <source>
        <dbReference type="ARBA" id="ARBA00022989"/>
    </source>
</evidence>
<feature type="domain" description="ABC transmembrane type-1" evidence="8">
    <location>
        <begin position="73"/>
        <end position="276"/>
    </location>
</feature>
<accession>A0A329MAG3</accession>
<dbReference type="Proteomes" id="UP000250369">
    <property type="component" value="Unassembled WGS sequence"/>
</dbReference>
<dbReference type="SUPFAM" id="SSF161098">
    <property type="entry name" value="MetI-like"/>
    <property type="match status" value="1"/>
</dbReference>
<proteinExistence type="inferred from homology"/>
<keyword evidence="6 7" id="KW-0472">Membrane</keyword>
<keyword evidence="3" id="KW-1003">Cell membrane</keyword>
<dbReference type="PROSITE" id="PS50928">
    <property type="entry name" value="ABC_TM1"/>
    <property type="match status" value="1"/>
</dbReference>
<evidence type="ECO:0000313" key="10">
    <source>
        <dbReference type="Proteomes" id="UP000250369"/>
    </source>
</evidence>
<evidence type="ECO:0000259" key="8">
    <source>
        <dbReference type="PROSITE" id="PS50928"/>
    </source>
</evidence>
<dbReference type="InterPro" id="IPR000515">
    <property type="entry name" value="MetI-like"/>
</dbReference>
<dbReference type="Gene3D" id="1.10.3720.10">
    <property type="entry name" value="MetI-like"/>
    <property type="match status" value="1"/>
</dbReference>
<keyword evidence="4 7" id="KW-0812">Transmembrane</keyword>